<gene>
    <name evidence="1" type="ORF">MRB53_007069</name>
</gene>
<dbReference type="EMBL" id="CM056810">
    <property type="protein sequence ID" value="KAJ8645321.1"/>
    <property type="molecule type" value="Genomic_DNA"/>
</dbReference>
<organism evidence="1 2">
    <name type="scientific">Persea americana</name>
    <name type="common">Avocado</name>
    <dbReference type="NCBI Taxonomy" id="3435"/>
    <lineage>
        <taxon>Eukaryota</taxon>
        <taxon>Viridiplantae</taxon>
        <taxon>Streptophyta</taxon>
        <taxon>Embryophyta</taxon>
        <taxon>Tracheophyta</taxon>
        <taxon>Spermatophyta</taxon>
        <taxon>Magnoliopsida</taxon>
        <taxon>Magnoliidae</taxon>
        <taxon>Laurales</taxon>
        <taxon>Lauraceae</taxon>
        <taxon>Persea</taxon>
    </lineage>
</organism>
<evidence type="ECO:0000313" key="2">
    <source>
        <dbReference type="Proteomes" id="UP001234297"/>
    </source>
</evidence>
<accession>A0ACC2MIV5</accession>
<dbReference type="Proteomes" id="UP001234297">
    <property type="component" value="Chromosome 2"/>
</dbReference>
<sequence length="685" mass="75157">MDVQLHKAAREGDINLLTRFLENSQPDLTRNVTPQNNTALHIAVAFGHQQIVREMIDREPSLISQPNSNGDTPLHIAARADNLTLTKFLTPTLEEGASWRLDGVEASTKENLDGYTALREALRMGKDQVALHLLRFDTQSREVAQYVTEAGESLLYLASEAGLTRVVNEMIDRGNFSTQGRHGQNPLHIAVITGQLGVVKLLKDRAPGLIKEVDDFGKTTLHYASIIGNYDDDGSRKEILKVLIQAEPSLAYKSDNGGIYPLLIATVNAPVIAVETILKHCPDSAELVDLSGRNALHLAVRKNNESTLRSLLKRREFRMLINGPDYAGNTPMHLAAQQKYGEMIELLLKCKHVDLSIKNKEGLTALDICRVTRNKEGLTALDICGYTTEQRLIHDKLKKHGAVPSGQEQWQEMLLMPPPPKLPLPRVGAIAEKLQLCLPLPHAFSLAPELISISSNTEFVTNTLSIVTTLVATVTFAAAFTVPGGYKNDGIGEGLPIFIKNAALKVFLISDSIAFCSSMAATILLVYASANPEDKFLSNSTLNTCAYIAAVAIPATITAFMAGIYMLTSKESLGLTITSILLGCFVPALVWWRGLLEKEKVDSFNAPYYSPSPEELESVIQGEGSFVLNRLQLYEVDWYPTDSDNIIQTESTDTAEKQHSMGGNYVAKTIRAVVESMLQNLLGRI</sequence>
<protein>
    <submittedName>
        <fullName evidence="1">Uncharacterized protein</fullName>
    </submittedName>
</protein>
<keyword evidence="2" id="KW-1185">Reference proteome</keyword>
<comment type="caution">
    <text evidence="1">The sequence shown here is derived from an EMBL/GenBank/DDBJ whole genome shotgun (WGS) entry which is preliminary data.</text>
</comment>
<name>A0ACC2MIV5_PERAE</name>
<reference evidence="1 2" key="1">
    <citation type="journal article" date="2022" name="Hortic Res">
        <title>A haplotype resolved chromosomal level avocado genome allows analysis of novel avocado genes.</title>
        <authorList>
            <person name="Nath O."/>
            <person name="Fletcher S.J."/>
            <person name="Hayward A."/>
            <person name="Shaw L.M."/>
            <person name="Masouleh A.K."/>
            <person name="Furtado A."/>
            <person name="Henry R.J."/>
            <person name="Mitter N."/>
        </authorList>
    </citation>
    <scope>NUCLEOTIDE SEQUENCE [LARGE SCALE GENOMIC DNA]</scope>
    <source>
        <strain evidence="2">cv. Hass</strain>
    </source>
</reference>
<proteinExistence type="predicted"/>
<evidence type="ECO:0000313" key="1">
    <source>
        <dbReference type="EMBL" id="KAJ8645321.1"/>
    </source>
</evidence>